<dbReference type="PROSITE" id="PS50975">
    <property type="entry name" value="ATP_GRASP"/>
    <property type="match status" value="1"/>
</dbReference>
<comment type="similarity">
    <text evidence="10">Belongs to the prokaryotic GSH synthase family.</text>
</comment>
<evidence type="ECO:0000313" key="13">
    <source>
        <dbReference type="Proteomes" id="UP000197068"/>
    </source>
</evidence>
<dbReference type="EC" id="6.3.2.3" evidence="10"/>
<dbReference type="SUPFAM" id="SSF52440">
    <property type="entry name" value="PreATP-grasp domain"/>
    <property type="match status" value="1"/>
</dbReference>
<evidence type="ECO:0000256" key="10">
    <source>
        <dbReference type="HAMAP-Rule" id="MF_00162"/>
    </source>
</evidence>
<comment type="caution">
    <text evidence="12">The sequence shown here is derived from an EMBL/GenBank/DDBJ whole genome shotgun (WGS) entry which is preliminary data.</text>
</comment>
<sequence length="324" mass="36333">MTTTQKKSQAIKLGVVMDPISQVKVAKDSTMAMMFEAQKRGYELYYMEMKDLYLEQGQCRATTHRIKVFDDSEHWYELSDPQDIAVSELDVVLMRKDPPFDTEFIYATYMLERAEVEGTLIVNKPQSLRDCNEKLFTAWFSDYTPKTLVTRSSKKIREFHQTQKDIIIKPLDGMGGASIFRIKADDVNIGVIIETLTNHGEQYAMVQEFLPAIADGDKRILIVNGEPMPYCLARIPAKGETRGNLAVGGRGVAQPLSVSDKAIADAIAPELKRRGLLFVGLDVIGDKITEINVTSPTCIREIEAAYPINISGKLMDAIEDNINK</sequence>
<dbReference type="EMBL" id="BDQM01000002">
    <property type="protein sequence ID" value="GAW94738.1"/>
    <property type="molecule type" value="Genomic_DNA"/>
</dbReference>
<dbReference type="InterPro" id="IPR013815">
    <property type="entry name" value="ATP_grasp_subdomain_1"/>
</dbReference>
<organism evidence="12 13">
    <name type="scientific">Colwellia marinimaniae</name>
    <dbReference type="NCBI Taxonomy" id="1513592"/>
    <lineage>
        <taxon>Bacteria</taxon>
        <taxon>Pseudomonadati</taxon>
        <taxon>Pseudomonadota</taxon>
        <taxon>Gammaproteobacteria</taxon>
        <taxon>Alteromonadales</taxon>
        <taxon>Colwelliaceae</taxon>
        <taxon>Colwellia</taxon>
    </lineage>
</organism>
<evidence type="ECO:0000259" key="11">
    <source>
        <dbReference type="PROSITE" id="PS50975"/>
    </source>
</evidence>
<keyword evidence="13" id="KW-1185">Reference proteome</keyword>
<dbReference type="Gene3D" id="3.40.50.20">
    <property type="match status" value="1"/>
</dbReference>
<dbReference type="InterPro" id="IPR004215">
    <property type="entry name" value="GSHS_N"/>
</dbReference>
<proteinExistence type="inferred from homology"/>
<dbReference type="SUPFAM" id="SSF56059">
    <property type="entry name" value="Glutathione synthetase ATP-binding domain-like"/>
    <property type="match status" value="1"/>
</dbReference>
<evidence type="ECO:0000256" key="9">
    <source>
        <dbReference type="ARBA" id="ARBA00023211"/>
    </source>
</evidence>
<keyword evidence="6 10" id="KW-0547">Nucleotide-binding</keyword>
<keyword evidence="3 10" id="KW-0436">Ligase</keyword>
<evidence type="ECO:0000256" key="8">
    <source>
        <dbReference type="ARBA" id="ARBA00022842"/>
    </source>
</evidence>
<keyword evidence="4 10" id="KW-0317">Glutathione biosynthesis</keyword>
<comment type="catalytic activity">
    <reaction evidence="10">
        <text>gamma-L-glutamyl-L-cysteine + glycine + ATP = glutathione + ADP + phosphate + H(+)</text>
        <dbReference type="Rhea" id="RHEA:13557"/>
        <dbReference type="ChEBI" id="CHEBI:15378"/>
        <dbReference type="ChEBI" id="CHEBI:30616"/>
        <dbReference type="ChEBI" id="CHEBI:43474"/>
        <dbReference type="ChEBI" id="CHEBI:57305"/>
        <dbReference type="ChEBI" id="CHEBI:57925"/>
        <dbReference type="ChEBI" id="CHEBI:58173"/>
        <dbReference type="ChEBI" id="CHEBI:456216"/>
        <dbReference type="EC" id="6.3.2.3"/>
    </reaction>
</comment>
<evidence type="ECO:0000256" key="3">
    <source>
        <dbReference type="ARBA" id="ARBA00022598"/>
    </source>
</evidence>
<dbReference type="RefSeq" id="WP_057180082.1">
    <property type="nucleotide sequence ID" value="NZ_BDQM01000002.1"/>
</dbReference>
<evidence type="ECO:0000256" key="2">
    <source>
        <dbReference type="ARBA" id="ARBA00001946"/>
    </source>
</evidence>
<comment type="cofactor">
    <cofactor evidence="2">
        <name>Mg(2+)</name>
        <dbReference type="ChEBI" id="CHEBI:18420"/>
    </cofactor>
</comment>
<dbReference type="Gene3D" id="3.30.1490.20">
    <property type="entry name" value="ATP-grasp fold, A domain"/>
    <property type="match status" value="1"/>
</dbReference>
<dbReference type="NCBIfam" id="TIGR01380">
    <property type="entry name" value="glut_syn"/>
    <property type="match status" value="1"/>
</dbReference>
<keyword evidence="5" id="KW-0479">Metal-binding</keyword>
<dbReference type="GO" id="GO:0004363">
    <property type="term" value="F:glutathione synthase activity"/>
    <property type="evidence" value="ECO:0007669"/>
    <property type="project" value="UniProtKB-EC"/>
</dbReference>
<dbReference type="InterPro" id="IPR011761">
    <property type="entry name" value="ATP-grasp"/>
</dbReference>
<evidence type="ECO:0000256" key="6">
    <source>
        <dbReference type="ARBA" id="ARBA00022741"/>
    </source>
</evidence>
<dbReference type="InterPro" id="IPR006284">
    <property type="entry name" value="Glut_synth_pro"/>
</dbReference>
<dbReference type="PANTHER" id="PTHR21621:SF4">
    <property type="entry name" value="GLUTATHIONE SYNTHETASE"/>
    <property type="match status" value="1"/>
</dbReference>
<evidence type="ECO:0000313" key="12">
    <source>
        <dbReference type="EMBL" id="GAW94738.1"/>
    </source>
</evidence>
<keyword evidence="9" id="KW-0464">Manganese</keyword>
<evidence type="ECO:0000256" key="4">
    <source>
        <dbReference type="ARBA" id="ARBA00022684"/>
    </source>
</evidence>
<comment type="cofactor">
    <cofactor evidence="1">
        <name>Mn(2+)</name>
        <dbReference type="ChEBI" id="CHEBI:29035"/>
    </cofactor>
</comment>
<dbReference type="InterPro" id="IPR016185">
    <property type="entry name" value="PreATP-grasp_dom_sf"/>
</dbReference>
<reference evidence="12 13" key="1">
    <citation type="submission" date="2017-06" db="EMBL/GenBank/DDBJ databases">
        <title>Whole Genome Sequences of Colwellia marinimaniae MTCD1.</title>
        <authorList>
            <person name="Kusumoto H."/>
            <person name="Inoue M."/>
            <person name="Tanikawa K."/>
            <person name="Maeji H."/>
            <person name="Cameron J.H."/>
            <person name="Bartlett D.H."/>
        </authorList>
    </citation>
    <scope>NUCLEOTIDE SEQUENCE [LARGE SCALE GENOMIC DNA]</scope>
    <source>
        <strain evidence="12 13">MTCD1</strain>
    </source>
</reference>
<feature type="domain" description="ATP-grasp" evidence="11">
    <location>
        <begin position="134"/>
        <end position="319"/>
    </location>
</feature>
<dbReference type="Pfam" id="PF02955">
    <property type="entry name" value="GSH-S_ATP"/>
    <property type="match status" value="1"/>
</dbReference>
<dbReference type="PANTHER" id="PTHR21621">
    <property type="entry name" value="RIBOSOMAL PROTEIN S6 MODIFICATION PROTEIN"/>
    <property type="match status" value="1"/>
</dbReference>
<dbReference type="InterPro" id="IPR004218">
    <property type="entry name" value="GSHS_ATP-bd"/>
</dbReference>
<evidence type="ECO:0000256" key="5">
    <source>
        <dbReference type="ARBA" id="ARBA00022723"/>
    </source>
</evidence>
<accession>A0ABQ0MQU0</accession>
<gene>
    <name evidence="10 12" type="primary">gshB</name>
    <name evidence="12" type="ORF">MTCD1_00335</name>
</gene>
<keyword evidence="8" id="KW-0460">Magnesium</keyword>
<dbReference type="HAMAP" id="MF_00162">
    <property type="entry name" value="GSH_S"/>
    <property type="match status" value="1"/>
</dbReference>
<evidence type="ECO:0000256" key="7">
    <source>
        <dbReference type="ARBA" id="ARBA00022840"/>
    </source>
</evidence>
<dbReference type="Proteomes" id="UP000197068">
    <property type="component" value="Unassembled WGS sequence"/>
</dbReference>
<dbReference type="Pfam" id="PF02951">
    <property type="entry name" value="GSH-S_N"/>
    <property type="match status" value="1"/>
</dbReference>
<protein>
    <recommendedName>
        <fullName evidence="10">Glutathione synthetase</fullName>
        <ecNumber evidence="10">6.3.2.3</ecNumber>
    </recommendedName>
    <alternativeName>
        <fullName evidence="10">GSH synthetase</fullName>
        <shortName evidence="10">GSH-S</shortName>
        <shortName evidence="10">GSHase</shortName>
    </alternativeName>
    <alternativeName>
        <fullName evidence="10">Glutathione synthase</fullName>
    </alternativeName>
</protein>
<dbReference type="NCBIfam" id="NF003573">
    <property type="entry name" value="PRK05246.1"/>
    <property type="match status" value="1"/>
</dbReference>
<name>A0ABQ0MQU0_9GAMM</name>
<evidence type="ECO:0000256" key="1">
    <source>
        <dbReference type="ARBA" id="ARBA00001936"/>
    </source>
</evidence>
<keyword evidence="7 10" id="KW-0067">ATP-binding</keyword>
<comment type="pathway">
    <text evidence="10">Sulfur metabolism; glutathione biosynthesis; glutathione from L-cysteine and L-glutamate: step 2/2.</text>
</comment>
<dbReference type="Gene3D" id="3.30.470.20">
    <property type="entry name" value="ATP-grasp fold, B domain"/>
    <property type="match status" value="1"/>
</dbReference>